<gene>
    <name evidence="1" type="ORF">RchiOBHm_Chr6g0298981</name>
</gene>
<dbReference type="AlphaFoldDB" id="A0A2P6PY38"/>
<protein>
    <submittedName>
        <fullName evidence="1">Uncharacterized protein</fullName>
    </submittedName>
</protein>
<sequence length="71" mass="8321">MNFSVEFCSSARFISCAELGGDVFAEVELGEGCECSAEEERLLRLRMLRKWRQRTMSNWLRSLRVLLFLRS</sequence>
<reference evidence="1 2" key="1">
    <citation type="journal article" date="2018" name="Nat. Genet.">
        <title>The Rosa genome provides new insights in the design of modern roses.</title>
        <authorList>
            <person name="Bendahmane M."/>
        </authorList>
    </citation>
    <scope>NUCLEOTIDE SEQUENCE [LARGE SCALE GENOMIC DNA]</scope>
    <source>
        <strain evidence="2">cv. Old Blush</strain>
    </source>
</reference>
<organism evidence="1 2">
    <name type="scientific">Rosa chinensis</name>
    <name type="common">China rose</name>
    <dbReference type="NCBI Taxonomy" id="74649"/>
    <lineage>
        <taxon>Eukaryota</taxon>
        <taxon>Viridiplantae</taxon>
        <taxon>Streptophyta</taxon>
        <taxon>Embryophyta</taxon>
        <taxon>Tracheophyta</taxon>
        <taxon>Spermatophyta</taxon>
        <taxon>Magnoliopsida</taxon>
        <taxon>eudicotyledons</taxon>
        <taxon>Gunneridae</taxon>
        <taxon>Pentapetalae</taxon>
        <taxon>rosids</taxon>
        <taxon>fabids</taxon>
        <taxon>Rosales</taxon>
        <taxon>Rosaceae</taxon>
        <taxon>Rosoideae</taxon>
        <taxon>Rosoideae incertae sedis</taxon>
        <taxon>Rosa</taxon>
    </lineage>
</organism>
<comment type="caution">
    <text evidence="1">The sequence shown here is derived from an EMBL/GenBank/DDBJ whole genome shotgun (WGS) entry which is preliminary data.</text>
</comment>
<accession>A0A2P6PY38</accession>
<name>A0A2P6PY38_ROSCH</name>
<evidence type="ECO:0000313" key="1">
    <source>
        <dbReference type="EMBL" id="PRQ26844.1"/>
    </source>
</evidence>
<dbReference type="Gramene" id="PRQ26844">
    <property type="protein sequence ID" value="PRQ26844"/>
    <property type="gene ID" value="RchiOBHm_Chr6g0298981"/>
</dbReference>
<proteinExistence type="predicted"/>
<keyword evidence="2" id="KW-1185">Reference proteome</keyword>
<dbReference type="EMBL" id="PDCK01000044">
    <property type="protein sequence ID" value="PRQ26844.1"/>
    <property type="molecule type" value="Genomic_DNA"/>
</dbReference>
<dbReference type="Proteomes" id="UP000238479">
    <property type="component" value="Chromosome 6"/>
</dbReference>
<evidence type="ECO:0000313" key="2">
    <source>
        <dbReference type="Proteomes" id="UP000238479"/>
    </source>
</evidence>